<dbReference type="InterPro" id="IPR000601">
    <property type="entry name" value="PKD_dom"/>
</dbReference>
<feature type="chain" id="PRO_5046642235" evidence="11">
    <location>
        <begin position="27"/>
        <end position="1227"/>
    </location>
</feature>
<comment type="subcellular location">
    <subcellularLocation>
        <location evidence="1">Cell membrane</location>
    </subcellularLocation>
    <subcellularLocation>
        <location evidence="10">Endomembrane system</location>
        <topology evidence="10">Single-pass membrane protein</topology>
    </subcellularLocation>
</comment>
<keyword evidence="3" id="KW-0812">Transmembrane</keyword>
<evidence type="ECO:0000256" key="8">
    <source>
        <dbReference type="ARBA" id="ARBA00023170"/>
    </source>
</evidence>
<keyword evidence="8" id="KW-0675">Receptor</keyword>
<gene>
    <name evidence="15" type="ORF">SAMN05444387_4065</name>
</gene>
<dbReference type="Gene3D" id="3.80.10.10">
    <property type="entry name" value="Ribonuclease Inhibitor"/>
    <property type="match status" value="1"/>
</dbReference>
<evidence type="ECO:0000256" key="1">
    <source>
        <dbReference type="ARBA" id="ARBA00004236"/>
    </source>
</evidence>
<evidence type="ECO:0000313" key="15">
    <source>
        <dbReference type="EMBL" id="SHN09501.1"/>
    </source>
</evidence>
<dbReference type="SMART" id="SM00089">
    <property type="entry name" value="PKD"/>
    <property type="match status" value="1"/>
</dbReference>
<dbReference type="InterPro" id="IPR002035">
    <property type="entry name" value="VWF_A"/>
</dbReference>
<accession>A0ABY1J862</accession>
<dbReference type="PROSITE" id="PS50835">
    <property type="entry name" value="IG_LIKE"/>
    <property type="match status" value="1"/>
</dbReference>
<dbReference type="PROSITE" id="PS50234">
    <property type="entry name" value="VWFA"/>
    <property type="match status" value="1"/>
</dbReference>
<dbReference type="Gene3D" id="3.40.50.410">
    <property type="entry name" value="von Willebrand factor, type A domain"/>
    <property type="match status" value="1"/>
</dbReference>
<dbReference type="InterPro" id="IPR036179">
    <property type="entry name" value="Ig-like_dom_sf"/>
</dbReference>
<organism evidence="15 16">
    <name type="scientific">Flavobacterium pectinovorum</name>
    <dbReference type="NCBI Taxonomy" id="29533"/>
    <lineage>
        <taxon>Bacteria</taxon>
        <taxon>Pseudomonadati</taxon>
        <taxon>Bacteroidota</taxon>
        <taxon>Flavobacteriia</taxon>
        <taxon>Flavobacteriales</taxon>
        <taxon>Flavobacteriaceae</taxon>
        <taxon>Flavobacterium</taxon>
    </lineage>
</organism>
<dbReference type="EMBL" id="FRBX01000006">
    <property type="protein sequence ID" value="SHN09501.1"/>
    <property type="molecule type" value="Genomic_DNA"/>
</dbReference>
<keyword evidence="6" id="KW-0472">Membrane</keyword>
<dbReference type="InterPro" id="IPR035986">
    <property type="entry name" value="PKD_dom_sf"/>
</dbReference>
<keyword evidence="7" id="KW-1015">Disulfide bond</keyword>
<dbReference type="InterPro" id="IPR007110">
    <property type="entry name" value="Ig-like_dom"/>
</dbReference>
<comment type="caution">
    <text evidence="15">The sequence shown here is derived from an EMBL/GenBank/DDBJ whole genome shotgun (WGS) entry which is preliminary data.</text>
</comment>
<evidence type="ECO:0000256" key="10">
    <source>
        <dbReference type="ARBA" id="ARBA00037847"/>
    </source>
</evidence>
<keyword evidence="2" id="KW-1003">Cell membrane</keyword>
<protein>
    <submittedName>
        <fullName evidence="15">Leucine-rich repeat (LRR) protein</fullName>
    </submittedName>
</protein>
<feature type="domain" description="VWFA" evidence="13">
    <location>
        <begin position="789"/>
        <end position="992"/>
    </location>
</feature>
<dbReference type="PANTHER" id="PTHR48052:SF8">
    <property type="entry name" value="LRR RECEPTOR-LIKE SERINE_THREONINE-PROTEIN KINASE FLS2"/>
    <property type="match status" value="1"/>
</dbReference>
<keyword evidence="5" id="KW-1133">Transmembrane helix</keyword>
<dbReference type="Pfam" id="PF00801">
    <property type="entry name" value="PKD"/>
    <property type="match status" value="1"/>
</dbReference>
<evidence type="ECO:0000313" key="16">
    <source>
        <dbReference type="Proteomes" id="UP000184216"/>
    </source>
</evidence>
<proteinExistence type="predicted"/>
<dbReference type="PROSITE" id="PS50093">
    <property type="entry name" value="PKD"/>
    <property type="match status" value="1"/>
</dbReference>
<evidence type="ECO:0000256" key="2">
    <source>
        <dbReference type="ARBA" id="ARBA00022475"/>
    </source>
</evidence>
<keyword evidence="4 11" id="KW-0732">Signal</keyword>
<dbReference type="Proteomes" id="UP000184216">
    <property type="component" value="Unassembled WGS sequence"/>
</dbReference>
<dbReference type="SUPFAM" id="SSF48726">
    <property type="entry name" value="Immunoglobulin"/>
    <property type="match status" value="1"/>
</dbReference>
<name>A0ABY1J862_9FLAO</name>
<dbReference type="InterPro" id="IPR032675">
    <property type="entry name" value="LRR_dom_sf"/>
</dbReference>
<dbReference type="Gene3D" id="2.60.40.10">
    <property type="entry name" value="Immunoglobulins"/>
    <property type="match status" value="2"/>
</dbReference>
<evidence type="ECO:0000256" key="5">
    <source>
        <dbReference type="ARBA" id="ARBA00022989"/>
    </source>
</evidence>
<evidence type="ECO:0000259" key="14">
    <source>
        <dbReference type="PROSITE" id="PS50835"/>
    </source>
</evidence>
<dbReference type="CDD" id="cd00146">
    <property type="entry name" value="PKD"/>
    <property type="match status" value="1"/>
</dbReference>
<dbReference type="InterPro" id="IPR036465">
    <property type="entry name" value="vWFA_dom_sf"/>
</dbReference>
<feature type="domain" description="Ig-like" evidence="14">
    <location>
        <begin position="391"/>
        <end position="470"/>
    </location>
</feature>
<dbReference type="SUPFAM" id="SSF52058">
    <property type="entry name" value="L domain-like"/>
    <property type="match status" value="1"/>
</dbReference>
<reference evidence="15 16" key="1">
    <citation type="submission" date="2016-11" db="EMBL/GenBank/DDBJ databases">
        <authorList>
            <person name="Varghese N."/>
            <person name="Submissions S."/>
        </authorList>
    </citation>
    <scope>NUCLEOTIDE SEQUENCE [LARGE SCALE GENOMIC DNA]</scope>
    <source>
        <strain evidence="15 16">DSM 6368</strain>
    </source>
</reference>
<dbReference type="PANTHER" id="PTHR48052">
    <property type="entry name" value="UNNAMED PRODUCT"/>
    <property type="match status" value="1"/>
</dbReference>
<evidence type="ECO:0000256" key="9">
    <source>
        <dbReference type="ARBA" id="ARBA00023180"/>
    </source>
</evidence>
<dbReference type="InterPro" id="IPR013783">
    <property type="entry name" value="Ig-like_fold"/>
</dbReference>
<evidence type="ECO:0000256" key="11">
    <source>
        <dbReference type="SAM" id="SignalP"/>
    </source>
</evidence>
<dbReference type="RefSeq" id="WP_124020511.1">
    <property type="nucleotide sequence ID" value="NZ_FRBX01000006.1"/>
</dbReference>
<evidence type="ECO:0000256" key="4">
    <source>
        <dbReference type="ARBA" id="ARBA00022729"/>
    </source>
</evidence>
<dbReference type="Gene3D" id="2.60.120.260">
    <property type="entry name" value="Galactose-binding domain-like"/>
    <property type="match status" value="1"/>
</dbReference>
<sequence>MVNNLKIKKYWITTLCMVFCSLSSFAQDLSDATIGFNADRTTVSLKKYGVKDQDIVREISILRDLQLNRYLEAKKTEDIYFQQTKSGQSNKATAEIPQSEKDALKLLYDSTDGDHWKNKTGWDFSTPVTNSWRGINVYNGHVTSINLQSNNLNNGTNPFPDLSALTALYGLFLSDNPLNGSMEAFSTLTTLNTLWLGYSNFSDTTIPTGFQNFTNLQDLSLTGSGLSNMTDLKFIANHLTGLKYLNLDQNNYSGSLPTELQNLSFLNTITISQNKISDISALSNIPTLKTIGFPYNNITFIPSGFTNLNLEQLLLTNNKIIGSIPTFIKNYPNLRTLWLSENLLEGNIPDFTNLTLLKSFIINTNKFRFIDFSNQFQIYKTNITTQFNYSPQFKINQPETITKGIGQSVTFKMYPDGDERYLQNDTYKWFKNGVEINGATGLTYTISNLAATNAATYFCRSYHAANPDMSPLVLEREPIILKVSNCTPTEGTITSSTDKFHTNAESSFAFESTATGLTYEWSVTPANGTATSNILNSYTHTFTEAGDYEVKVVATDANGCSTTFTKPVKVEERYCDKEPIDFAFNTTETNLTYNWTSTDSLGNIVHRETNATGLYTFTPQVGGEYVIELVASSATSCKTLFSKNVIVDQCTPYISCTKDNPLSPEIHSLFINLIGKLASTPTGANVNVYSHKEIAAVAPYTADKKATIYNFTNTTEAISFSFSATAAENEVYIPKSASGSVTAINLDKYKDALTSTIVATSYNSGATNNSDGHVRNIDFCPKELSCVSHIALVVDESGSLDFTEINKIKKQLKLFVARQAYTNDDIGSNIYVSITGMSDSDNDAKRRTDFIEPTKMTASNVYRFNAWIDNLGKRYGNETGISQASDYWRSGLEGALAFTMKPTFVLMITDGSQTDDVAKLKETFTKFDNNNKTVTVPKLPHLYVVGIENGNYVDRDSYTSKLSRDLDPNYNPSLGSNNSLTAKTTPLLTKSLQYLLGLSATQFPVSDINQFNVGTYFGHSNFDLLASDETYFADKVVTGNFACGTPAIKDFCDDCFSFKPEPGKEYILSAWVKEESIEQLKTYTNPVIQLVFYNDKEALDIDAQKIDSLSIKASGDIIDGWQRVVQKFKIPTNTITIGIELENLSPSIPVYFDDIRIHPLQGSVKSFVYDPETFKLMSELDENNYSTFYEYDNEGGLVRVKKETAKGVKTIQETRSGSVINATTTNP</sequence>
<evidence type="ECO:0000256" key="7">
    <source>
        <dbReference type="ARBA" id="ARBA00023157"/>
    </source>
</evidence>
<evidence type="ECO:0000256" key="3">
    <source>
        <dbReference type="ARBA" id="ARBA00022692"/>
    </source>
</evidence>
<evidence type="ECO:0000259" key="12">
    <source>
        <dbReference type="PROSITE" id="PS50093"/>
    </source>
</evidence>
<keyword evidence="9" id="KW-0325">Glycoprotein</keyword>
<keyword evidence="16" id="KW-1185">Reference proteome</keyword>
<dbReference type="SUPFAM" id="SSF49299">
    <property type="entry name" value="PKD domain"/>
    <property type="match status" value="1"/>
</dbReference>
<evidence type="ECO:0000256" key="6">
    <source>
        <dbReference type="ARBA" id="ARBA00023136"/>
    </source>
</evidence>
<feature type="signal peptide" evidence="11">
    <location>
        <begin position="1"/>
        <end position="26"/>
    </location>
</feature>
<dbReference type="SUPFAM" id="SSF53300">
    <property type="entry name" value="vWA-like"/>
    <property type="match status" value="1"/>
</dbReference>
<dbReference type="InterPro" id="IPR022409">
    <property type="entry name" value="PKD/Chitinase_dom"/>
</dbReference>
<feature type="domain" description="PKD" evidence="12">
    <location>
        <begin position="489"/>
        <end position="571"/>
    </location>
</feature>
<dbReference type="PROSITE" id="PS51450">
    <property type="entry name" value="LRR"/>
    <property type="match status" value="1"/>
</dbReference>
<dbReference type="InterPro" id="IPR001611">
    <property type="entry name" value="Leu-rich_rpt"/>
</dbReference>
<evidence type="ECO:0000259" key="13">
    <source>
        <dbReference type="PROSITE" id="PS50234"/>
    </source>
</evidence>